<dbReference type="GO" id="GO:0005634">
    <property type="term" value="C:nucleus"/>
    <property type="evidence" value="ECO:0007669"/>
    <property type="project" value="TreeGrafter"/>
</dbReference>
<dbReference type="GO" id="GO:0045893">
    <property type="term" value="P:positive regulation of DNA-templated transcription"/>
    <property type="evidence" value="ECO:0007669"/>
    <property type="project" value="TreeGrafter"/>
</dbReference>
<dbReference type="EMBL" id="LR743600">
    <property type="protein sequence ID" value="CAA2630429.1"/>
    <property type="molecule type" value="Genomic_DNA"/>
</dbReference>
<dbReference type="Proteomes" id="UP001189122">
    <property type="component" value="Unassembled WGS sequence"/>
</dbReference>
<evidence type="ECO:0000256" key="1">
    <source>
        <dbReference type="ARBA" id="ARBA00005510"/>
    </source>
</evidence>
<dbReference type="PROSITE" id="PS50888">
    <property type="entry name" value="BHLH"/>
    <property type="match status" value="1"/>
</dbReference>
<feature type="region of interest" description="Disordered" evidence="5">
    <location>
        <begin position="63"/>
        <end position="107"/>
    </location>
</feature>
<name>A0A7I8JJR6_SPIIN</name>
<dbReference type="InterPro" id="IPR044283">
    <property type="entry name" value="FAMA/SPEECHLESS/MUTE-like"/>
</dbReference>
<reference evidence="7 8" key="1">
    <citation type="submission" date="2019-12" db="EMBL/GenBank/DDBJ databases">
        <authorList>
            <person name="Scholz U."/>
            <person name="Mascher M."/>
            <person name="Fiebig A."/>
        </authorList>
    </citation>
    <scope>NUCLEOTIDE SEQUENCE</scope>
</reference>
<dbReference type="SMART" id="SM00353">
    <property type="entry name" value="HLH"/>
    <property type="match status" value="1"/>
</dbReference>
<evidence type="ECO:0000256" key="3">
    <source>
        <dbReference type="ARBA" id="ARBA00023125"/>
    </source>
</evidence>
<dbReference type="InterPro" id="IPR036638">
    <property type="entry name" value="HLH_DNA-bd_sf"/>
</dbReference>
<dbReference type="PANTHER" id="PTHR46684:SF16">
    <property type="entry name" value="TRANSCRIPTION FACTOR BHLH67-LIKE ISOFORM X2"/>
    <property type="match status" value="1"/>
</dbReference>
<feature type="compositionally biased region" description="Basic residues" evidence="5">
    <location>
        <begin position="84"/>
        <end position="95"/>
    </location>
</feature>
<dbReference type="InterPro" id="IPR011598">
    <property type="entry name" value="bHLH_dom"/>
</dbReference>
<evidence type="ECO:0000256" key="2">
    <source>
        <dbReference type="ARBA" id="ARBA00023015"/>
    </source>
</evidence>
<keyword evidence="3" id="KW-0238">DNA-binding</keyword>
<dbReference type="SUPFAM" id="SSF47459">
    <property type="entry name" value="HLH, helix-loop-helix DNA-binding domain"/>
    <property type="match status" value="1"/>
</dbReference>
<keyword evidence="8" id="KW-1185">Reference proteome</keyword>
<feature type="compositionally biased region" description="Polar residues" evidence="5">
    <location>
        <begin position="73"/>
        <end position="82"/>
    </location>
</feature>
<dbReference type="Pfam" id="PF00010">
    <property type="entry name" value="HLH"/>
    <property type="match status" value="1"/>
</dbReference>
<dbReference type="GO" id="GO:0010052">
    <property type="term" value="P:guard cell differentiation"/>
    <property type="evidence" value="ECO:0007669"/>
    <property type="project" value="InterPro"/>
</dbReference>
<feature type="compositionally biased region" description="Polar residues" evidence="5">
    <location>
        <begin position="198"/>
        <end position="208"/>
    </location>
</feature>
<dbReference type="GO" id="GO:0003677">
    <property type="term" value="F:DNA binding"/>
    <property type="evidence" value="ECO:0007669"/>
    <property type="project" value="UniProtKB-KW"/>
</dbReference>
<evidence type="ECO:0000256" key="4">
    <source>
        <dbReference type="ARBA" id="ARBA00023163"/>
    </source>
</evidence>
<keyword evidence="4" id="KW-0804">Transcription</keyword>
<dbReference type="PANTHER" id="PTHR46684">
    <property type="entry name" value="TRANSCRIPTION FACTOR FAMA"/>
    <property type="match status" value="1"/>
</dbReference>
<sequence>MTLEALTSSELSSFIVYDTISATSHHHHHHHHQLYANPSHGAFYPVDNEENLEPATGYAAAVADSPGMEQPNGRPSSSSTAAQGRKKRRRRPRSCKNKEEAESQRMTHIAVERNRRRQMNEHLAVLRSLMPESYIQRGDQASIVAGAIDFVKELEQLLQSLEAQKMTLQQQRRRACGSSDAEDGGVVTGDGDPRRSRNSSPILSTSGATGQGRHRRRRRRATDCRWDLRQPSDTLPRRPGQLLKMVAGFQTLHLTVLHLSVTTMDTLVLYSVSAKVEEGCNLTSVDDIAAAVHHMLTLIEAEAALA</sequence>
<evidence type="ECO:0000313" key="8">
    <source>
        <dbReference type="Proteomes" id="UP001189122"/>
    </source>
</evidence>
<comment type="similarity">
    <text evidence="1">Belongs to the bHLH protein family.</text>
</comment>
<evidence type="ECO:0000313" key="7">
    <source>
        <dbReference type="EMBL" id="CAA2630429.1"/>
    </source>
</evidence>
<dbReference type="GO" id="GO:0046983">
    <property type="term" value="F:protein dimerization activity"/>
    <property type="evidence" value="ECO:0007669"/>
    <property type="project" value="InterPro"/>
</dbReference>
<feature type="domain" description="BHLH" evidence="6">
    <location>
        <begin position="103"/>
        <end position="154"/>
    </location>
</feature>
<dbReference type="Gene3D" id="4.10.280.10">
    <property type="entry name" value="Helix-loop-helix DNA-binding domain"/>
    <property type="match status" value="1"/>
</dbReference>
<accession>A0A7I8JJR6</accession>
<feature type="region of interest" description="Disordered" evidence="5">
    <location>
        <begin position="172"/>
        <end position="224"/>
    </location>
</feature>
<dbReference type="EMBL" id="CACRZD030000013">
    <property type="protein sequence ID" value="CAA6669672.1"/>
    <property type="molecule type" value="Genomic_DNA"/>
</dbReference>
<proteinExistence type="inferred from homology"/>
<protein>
    <recommendedName>
        <fullName evidence="6">BHLH domain-containing protein</fullName>
    </recommendedName>
</protein>
<dbReference type="AlphaFoldDB" id="A0A7I8JJR6"/>
<gene>
    <name evidence="7" type="ORF">SI7747_13016075</name>
</gene>
<evidence type="ECO:0000259" key="6">
    <source>
        <dbReference type="PROSITE" id="PS50888"/>
    </source>
</evidence>
<organism evidence="7">
    <name type="scientific">Spirodela intermedia</name>
    <name type="common">Intermediate duckweed</name>
    <dbReference type="NCBI Taxonomy" id="51605"/>
    <lineage>
        <taxon>Eukaryota</taxon>
        <taxon>Viridiplantae</taxon>
        <taxon>Streptophyta</taxon>
        <taxon>Embryophyta</taxon>
        <taxon>Tracheophyta</taxon>
        <taxon>Spermatophyta</taxon>
        <taxon>Magnoliopsida</taxon>
        <taxon>Liliopsida</taxon>
        <taxon>Araceae</taxon>
        <taxon>Lemnoideae</taxon>
        <taxon>Spirodela</taxon>
    </lineage>
</organism>
<keyword evidence="2" id="KW-0805">Transcription regulation</keyword>
<evidence type="ECO:0000256" key="5">
    <source>
        <dbReference type="SAM" id="MobiDB-lite"/>
    </source>
</evidence>
<feature type="compositionally biased region" description="Basic and acidic residues" evidence="5">
    <location>
        <begin position="96"/>
        <end position="107"/>
    </location>
</feature>
<dbReference type="GO" id="GO:0003700">
    <property type="term" value="F:DNA-binding transcription factor activity"/>
    <property type="evidence" value="ECO:0007669"/>
    <property type="project" value="InterPro"/>
</dbReference>
<dbReference type="CDD" id="cd11448">
    <property type="entry name" value="bHLH_AtFAMA_like"/>
    <property type="match status" value="1"/>
</dbReference>